<sequence length="177" mass="19150">MLDLTNPTTQTTLLLSVIALLLSFLLFQPTGFVKWLQKKNYQYEVTFSLYMLTPTEKFVFNSILFLTFSLFLIASVIYLPNHILTMSRRTYYYFAGDNVNNTLAGGANGVAERVYGTASEWAQTAYQTAFNRSGSAAAGVAEKASEVVSAAAAESSSAAAVVAEGARNAAQQVVEGN</sequence>
<evidence type="ECO:0000256" key="2">
    <source>
        <dbReference type="ARBA" id="ARBA00022692"/>
    </source>
</evidence>
<keyword evidence="3" id="KW-0256">Endoplasmic reticulum</keyword>
<comment type="subcellular location">
    <subcellularLocation>
        <location evidence="1">Endoplasmic reticulum membrane</location>
        <topology evidence="1">Multi-pass membrane protein</topology>
    </subcellularLocation>
</comment>
<reference evidence="7 8" key="1">
    <citation type="submission" date="2021-01" db="EMBL/GenBank/DDBJ databases">
        <title>Cercospora kikuchii MAFF 305040 whole genome shotgun sequence.</title>
        <authorList>
            <person name="Kashiwa T."/>
            <person name="Suzuki T."/>
        </authorList>
    </citation>
    <scope>NUCLEOTIDE SEQUENCE [LARGE SCALE GENOMIC DNA]</scope>
    <source>
        <strain evidence="7 8">MAFF 305040</strain>
    </source>
</reference>
<evidence type="ECO:0000313" key="7">
    <source>
        <dbReference type="EMBL" id="GIZ46781.1"/>
    </source>
</evidence>
<dbReference type="RefSeq" id="XP_044661268.1">
    <property type="nucleotide sequence ID" value="XM_044805333.1"/>
</dbReference>
<feature type="transmembrane region" description="Helical" evidence="6">
    <location>
        <begin position="58"/>
        <end position="79"/>
    </location>
</feature>
<dbReference type="Pfam" id="PF11779">
    <property type="entry name" value="SPT_ssu-like"/>
    <property type="match status" value="1"/>
</dbReference>
<name>A0A9P3CQD6_9PEZI</name>
<gene>
    <name evidence="7" type="ORF">CKM354_000989300</name>
</gene>
<keyword evidence="8" id="KW-1185">Reference proteome</keyword>
<evidence type="ECO:0000256" key="4">
    <source>
        <dbReference type="ARBA" id="ARBA00022989"/>
    </source>
</evidence>
<evidence type="ECO:0000256" key="5">
    <source>
        <dbReference type="ARBA" id="ARBA00023136"/>
    </source>
</evidence>
<comment type="caution">
    <text evidence="7">The sequence shown here is derived from an EMBL/GenBank/DDBJ whole genome shotgun (WGS) entry which is preliminary data.</text>
</comment>
<feature type="transmembrane region" description="Helical" evidence="6">
    <location>
        <begin position="12"/>
        <end position="33"/>
    </location>
</feature>
<dbReference type="GO" id="GO:0005789">
    <property type="term" value="C:endoplasmic reticulum membrane"/>
    <property type="evidence" value="ECO:0007669"/>
    <property type="project" value="UniProtKB-SubCell"/>
</dbReference>
<organism evidence="7 8">
    <name type="scientific">Cercospora kikuchii</name>
    <dbReference type="NCBI Taxonomy" id="84275"/>
    <lineage>
        <taxon>Eukaryota</taxon>
        <taxon>Fungi</taxon>
        <taxon>Dikarya</taxon>
        <taxon>Ascomycota</taxon>
        <taxon>Pezizomycotina</taxon>
        <taxon>Dothideomycetes</taxon>
        <taxon>Dothideomycetidae</taxon>
        <taxon>Mycosphaerellales</taxon>
        <taxon>Mycosphaerellaceae</taxon>
        <taxon>Cercospora</taxon>
    </lineage>
</organism>
<evidence type="ECO:0000256" key="6">
    <source>
        <dbReference type="SAM" id="Phobius"/>
    </source>
</evidence>
<protein>
    <submittedName>
        <fullName evidence="7">Uncharacterized protein</fullName>
    </submittedName>
</protein>
<accession>A0A9P3CQD6</accession>
<dbReference type="EMBL" id="BOLY01000006">
    <property type="protein sequence ID" value="GIZ46781.1"/>
    <property type="molecule type" value="Genomic_DNA"/>
</dbReference>
<proteinExistence type="predicted"/>
<evidence type="ECO:0000256" key="3">
    <source>
        <dbReference type="ARBA" id="ARBA00022824"/>
    </source>
</evidence>
<keyword evidence="5 6" id="KW-0472">Membrane</keyword>
<dbReference type="Proteomes" id="UP000825890">
    <property type="component" value="Unassembled WGS sequence"/>
</dbReference>
<keyword evidence="2 6" id="KW-0812">Transmembrane</keyword>
<keyword evidence="4 6" id="KW-1133">Transmembrane helix</keyword>
<evidence type="ECO:0000313" key="8">
    <source>
        <dbReference type="Proteomes" id="UP000825890"/>
    </source>
</evidence>
<dbReference type="OrthoDB" id="202672at2759"/>
<dbReference type="AlphaFoldDB" id="A0A9P3CQD6"/>
<evidence type="ECO:0000256" key="1">
    <source>
        <dbReference type="ARBA" id="ARBA00004477"/>
    </source>
</evidence>
<dbReference type="GeneID" id="68295468"/>
<dbReference type="InterPro" id="IPR024512">
    <property type="entry name" value="Ser_palmitoyltrfase_ssu-like"/>
</dbReference>